<evidence type="ECO:0000256" key="1">
    <source>
        <dbReference type="SAM" id="MobiDB-lite"/>
    </source>
</evidence>
<feature type="compositionally biased region" description="Polar residues" evidence="1">
    <location>
        <begin position="180"/>
        <end position="197"/>
    </location>
</feature>
<evidence type="ECO:0000313" key="2">
    <source>
        <dbReference type="EMBL" id="GGM37159.1"/>
    </source>
</evidence>
<feature type="compositionally biased region" description="Low complexity" evidence="1">
    <location>
        <begin position="59"/>
        <end position="77"/>
    </location>
</feature>
<protein>
    <submittedName>
        <fullName evidence="2">Uncharacterized protein</fullName>
    </submittedName>
</protein>
<feature type="region of interest" description="Disordered" evidence="1">
    <location>
        <begin position="1"/>
        <end position="90"/>
    </location>
</feature>
<proteinExistence type="predicted"/>
<feature type="compositionally biased region" description="Basic and acidic residues" evidence="1">
    <location>
        <begin position="8"/>
        <end position="22"/>
    </location>
</feature>
<comment type="caution">
    <text evidence="2">The sequence shown here is derived from an EMBL/GenBank/DDBJ whole genome shotgun (WGS) entry which is preliminary data.</text>
</comment>
<reference evidence="2" key="2">
    <citation type="submission" date="2020-09" db="EMBL/GenBank/DDBJ databases">
        <authorList>
            <person name="Sun Q."/>
            <person name="Ohkuma M."/>
        </authorList>
    </citation>
    <scope>NUCLEOTIDE SEQUENCE</scope>
    <source>
        <strain evidence="2">JCM 19831</strain>
    </source>
</reference>
<sequence>MAKPKGPHGGDGDGTKPPHSDGDGDGTDPSHRRPGGGRKAETVSGGLDIADAEAALGRPGNQPSGPQQPGTQPAAGGWVDPAGGNVTYGPTEMAHWRSHAQDIREVARAEGVDIPRSPAKPETQAAMRAYVEDIVRNPDRAGVGQYKTYPNAIWTARGDLVIIRTSDGQFITALRDSRGRATSNAPWKTEGTTDAGG</sequence>
<gene>
    <name evidence="2" type="ORF">GCM10007977_043220</name>
</gene>
<accession>A0A917TT92</accession>
<dbReference type="AlphaFoldDB" id="A0A917TT92"/>
<evidence type="ECO:0000313" key="3">
    <source>
        <dbReference type="Proteomes" id="UP000642070"/>
    </source>
</evidence>
<organism evidence="2 3">
    <name type="scientific">Dactylosporangium sucinum</name>
    <dbReference type="NCBI Taxonomy" id="1424081"/>
    <lineage>
        <taxon>Bacteria</taxon>
        <taxon>Bacillati</taxon>
        <taxon>Actinomycetota</taxon>
        <taxon>Actinomycetes</taxon>
        <taxon>Micromonosporales</taxon>
        <taxon>Micromonosporaceae</taxon>
        <taxon>Dactylosporangium</taxon>
    </lineage>
</organism>
<keyword evidence="3" id="KW-1185">Reference proteome</keyword>
<dbReference type="Proteomes" id="UP000642070">
    <property type="component" value="Unassembled WGS sequence"/>
</dbReference>
<dbReference type="RefSeq" id="WP_190251710.1">
    <property type="nucleotide sequence ID" value="NZ_BMPI01000020.1"/>
</dbReference>
<reference evidence="2" key="1">
    <citation type="journal article" date="2014" name="Int. J. Syst. Evol. Microbiol.">
        <title>Complete genome sequence of Corynebacterium casei LMG S-19264T (=DSM 44701T), isolated from a smear-ripened cheese.</title>
        <authorList>
            <consortium name="US DOE Joint Genome Institute (JGI-PGF)"/>
            <person name="Walter F."/>
            <person name="Albersmeier A."/>
            <person name="Kalinowski J."/>
            <person name="Ruckert C."/>
        </authorList>
    </citation>
    <scope>NUCLEOTIDE SEQUENCE</scope>
    <source>
        <strain evidence="2">JCM 19831</strain>
    </source>
</reference>
<feature type="region of interest" description="Disordered" evidence="1">
    <location>
        <begin position="176"/>
        <end position="197"/>
    </location>
</feature>
<dbReference type="EMBL" id="BMPI01000020">
    <property type="protein sequence ID" value="GGM37159.1"/>
    <property type="molecule type" value="Genomic_DNA"/>
</dbReference>
<name>A0A917TT92_9ACTN</name>